<feature type="region of interest" description="Disordered" evidence="1">
    <location>
        <begin position="799"/>
        <end position="875"/>
    </location>
</feature>
<feature type="region of interest" description="Disordered" evidence="1">
    <location>
        <begin position="301"/>
        <end position="324"/>
    </location>
</feature>
<dbReference type="Gene3D" id="2.30.29.30">
    <property type="entry name" value="Pleckstrin-homology domain (PH domain)/Phosphotyrosine-binding domain (PTB)"/>
    <property type="match status" value="1"/>
</dbReference>
<feature type="compositionally biased region" description="Basic and acidic residues" evidence="1">
    <location>
        <begin position="851"/>
        <end position="860"/>
    </location>
</feature>
<feature type="compositionally biased region" description="Polar residues" evidence="1">
    <location>
        <begin position="1010"/>
        <end position="1020"/>
    </location>
</feature>
<accession>A0AAE0KCH8</accession>
<comment type="caution">
    <text evidence="2">The sequence shown here is derived from an EMBL/GenBank/DDBJ whole genome shotgun (WGS) entry which is preliminary data.</text>
</comment>
<feature type="region of interest" description="Disordered" evidence="1">
    <location>
        <begin position="722"/>
        <end position="781"/>
    </location>
</feature>
<dbReference type="InterPro" id="IPR011993">
    <property type="entry name" value="PH-like_dom_sf"/>
</dbReference>
<dbReference type="EMBL" id="JAULSN010000004">
    <property type="protein sequence ID" value="KAK3374046.1"/>
    <property type="molecule type" value="Genomic_DNA"/>
</dbReference>
<name>A0AAE0KCH8_9PEZI</name>
<evidence type="ECO:0008006" key="4">
    <source>
        <dbReference type="Google" id="ProtNLM"/>
    </source>
</evidence>
<feature type="region of interest" description="Disordered" evidence="1">
    <location>
        <begin position="113"/>
        <end position="154"/>
    </location>
</feature>
<evidence type="ECO:0000256" key="1">
    <source>
        <dbReference type="SAM" id="MobiDB-lite"/>
    </source>
</evidence>
<evidence type="ECO:0000313" key="2">
    <source>
        <dbReference type="EMBL" id="KAK3374046.1"/>
    </source>
</evidence>
<evidence type="ECO:0000313" key="3">
    <source>
        <dbReference type="Proteomes" id="UP001287356"/>
    </source>
</evidence>
<feature type="compositionally biased region" description="Basic and acidic residues" evidence="1">
    <location>
        <begin position="752"/>
        <end position="765"/>
    </location>
</feature>
<feature type="compositionally biased region" description="Low complexity" evidence="1">
    <location>
        <begin position="337"/>
        <end position="363"/>
    </location>
</feature>
<organism evidence="2 3">
    <name type="scientific">Lasiosphaeria ovina</name>
    <dbReference type="NCBI Taxonomy" id="92902"/>
    <lineage>
        <taxon>Eukaryota</taxon>
        <taxon>Fungi</taxon>
        <taxon>Dikarya</taxon>
        <taxon>Ascomycota</taxon>
        <taxon>Pezizomycotina</taxon>
        <taxon>Sordariomycetes</taxon>
        <taxon>Sordariomycetidae</taxon>
        <taxon>Sordariales</taxon>
        <taxon>Lasiosphaeriaceae</taxon>
        <taxon>Lasiosphaeria</taxon>
    </lineage>
</organism>
<feature type="region of interest" description="Disordered" evidence="1">
    <location>
        <begin position="903"/>
        <end position="1092"/>
    </location>
</feature>
<dbReference type="PANTHER" id="PTHR38700">
    <property type="entry name" value="YALI0E22418P"/>
    <property type="match status" value="1"/>
</dbReference>
<dbReference type="Proteomes" id="UP001287356">
    <property type="component" value="Unassembled WGS sequence"/>
</dbReference>
<feature type="compositionally biased region" description="Pro residues" evidence="1">
    <location>
        <begin position="304"/>
        <end position="320"/>
    </location>
</feature>
<keyword evidence="3" id="KW-1185">Reference proteome</keyword>
<sequence>MSAAEDPRAPRSGKLARPLRLAEAAAAAAVGDDVLLLQEPGLQGAFVQLFQHLKVLDLGGPDLNSELDLDFSASDATNKFNSSGSGSSRKRKRAWNTSVSVGDEDAVNKVWISQPGSPHRRAPLRPIPLPLSQKDGNTRSARSTDDDVSTLKQKSAGRPAYLRLENECILRNKNKLYPPSHSPSTPASTSTVSIGKDIAAVHAAPEQLVVLVDPEGSTRDRERACECECERGTARLSDDNRRLRHRTQPLAKDDAEVRHNDVRKVVHLPTLVARLKAAETQRIRAAELSKRDMAHQHMHLAAAPPLPPSSPSPPADPSLPSPTADKLASLASLNISNASSVSSTSPPSISSSSSIGSASLNLSQPTSLDASSMPRSFIDPAKRGPVVSQTPRSASNGSSRRVTVRCRGVILNLDVDHGTSVLDIIVAFSNQIALQIDAGETHSQSINVDNCMAVEAFTQLGLKRRLRRYERVWDIMNSWDQDMQNMLIILPDIPELDIDLDLASVPHEPPAGFVLTLYHSRQPGKWNKRFITLEDGGQILSKKSRPLLADKSMKGLCHLSDYDVYLPIEAQMKKQLKPPKKYCYAIKSQQKMTVFMDPTNYVHFFCTDDPDVAQRLHSFVHGWRSWYLANKKLQLHSKRDRVSEKPPQIVMVNHMSERSSSLSARKASFSVEETMYPSTNPKPIVNPKRFHRPFGKLVRDPAPDAFKQPTVPSIPLLEKSKAGTVKKDTSMSSSNNNDTAFAADGLLGNVYQERKQAQIEEDRKKQAAPNPADNPFTAGPSLLSRLSLGASLASPDFLEGPLKSSSSEMKGPDKTEPSSSWFPSALEHSAKQRVVEAPIRRLSTSSGRSYYTDRDREQRRYQQQQRNGPLVNLTPSFVEAQQWSRDGLGRGVRAPHGMPLVDLATGPVLPPGSRNLEGPPRNLVRRDAHSASYPPQRPSTSDGRLMRRPTLSGDSWQNNRPNLPPMPPLPIAQGAFVRDGTFYDRHSGGPPPPRSDGHRPSTSGGGHGYASSTYSHRPSTSGGGQGYASSIHSHRPNTSGGGGGPGYPASIKSHHPAYSPPNPADRAHSSSDPRRRDIPPRYNRGRSGSFRQ</sequence>
<reference evidence="2" key="1">
    <citation type="journal article" date="2023" name="Mol. Phylogenet. Evol.">
        <title>Genome-scale phylogeny and comparative genomics of the fungal order Sordariales.</title>
        <authorList>
            <person name="Hensen N."/>
            <person name="Bonometti L."/>
            <person name="Westerberg I."/>
            <person name="Brannstrom I.O."/>
            <person name="Guillou S."/>
            <person name="Cros-Aarteil S."/>
            <person name="Calhoun S."/>
            <person name="Haridas S."/>
            <person name="Kuo A."/>
            <person name="Mondo S."/>
            <person name="Pangilinan J."/>
            <person name="Riley R."/>
            <person name="LaButti K."/>
            <person name="Andreopoulos B."/>
            <person name="Lipzen A."/>
            <person name="Chen C."/>
            <person name="Yan M."/>
            <person name="Daum C."/>
            <person name="Ng V."/>
            <person name="Clum A."/>
            <person name="Steindorff A."/>
            <person name="Ohm R.A."/>
            <person name="Martin F."/>
            <person name="Silar P."/>
            <person name="Natvig D.O."/>
            <person name="Lalanne C."/>
            <person name="Gautier V."/>
            <person name="Ament-Velasquez S.L."/>
            <person name="Kruys A."/>
            <person name="Hutchinson M.I."/>
            <person name="Powell A.J."/>
            <person name="Barry K."/>
            <person name="Miller A.N."/>
            <person name="Grigoriev I.V."/>
            <person name="Debuchy R."/>
            <person name="Gladieux P."/>
            <person name="Hiltunen Thoren M."/>
            <person name="Johannesson H."/>
        </authorList>
    </citation>
    <scope>NUCLEOTIDE SEQUENCE</scope>
    <source>
        <strain evidence="2">CBS 958.72</strain>
    </source>
</reference>
<dbReference type="PANTHER" id="PTHR38700:SF1">
    <property type="entry name" value="PH DOMAIN-CONTAINING PROTEIN"/>
    <property type="match status" value="1"/>
</dbReference>
<feature type="region of interest" description="Disordered" evidence="1">
    <location>
        <begin position="75"/>
        <end position="99"/>
    </location>
</feature>
<protein>
    <recommendedName>
        <fullName evidence="4">PH domain-containing protein</fullName>
    </recommendedName>
</protein>
<proteinExistence type="predicted"/>
<reference evidence="2" key="2">
    <citation type="submission" date="2023-06" db="EMBL/GenBank/DDBJ databases">
        <authorList>
            <consortium name="Lawrence Berkeley National Laboratory"/>
            <person name="Haridas S."/>
            <person name="Hensen N."/>
            <person name="Bonometti L."/>
            <person name="Westerberg I."/>
            <person name="Brannstrom I.O."/>
            <person name="Guillou S."/>
            <person name="Cros-Aarteil S."/>
            <person name="Calhoun S."/>
            <person name="Kuo A."/>
            <person name="Mondo S."/>
            <person name="Pangilinan J."/>
            <person name="Riley R."/>
            <person name="Labutti K."/>
            <person name="Andreopoulos B."/>
            <person name="Lipzen A."/>
            <person name="Chen C."/>
            <person name="Yanf M."/>
            <person name="Daum C."/>
            <person name="Ng V."/>
            <person name="Clum A."/>
            <person name="Steindorff A."/>
            <person name="Ohm R."/>
            <person name="Martin F."/>
            <person name="Silar P."/>
            <person name="Natvig D."/>
            <person name="Lalanne C."/>
            <person name="Gautier V."/>
            <person name="Ament-Velasquez S.L."/>
            <person name="Kruys A."/>
            <person name="Hutchinson M.I."/>
            <person name="Powell A.J."/>
            <person name="Barry K."/>
            <person name="Miller A.N."/>
            <person name="Grigoriev I.V."/>
            <person name="Debuchy R."/>
            <person name="Gladieux P."/>
            <person name="Thoren M.H."/>
            <person name="Johannesson H."/>
        </authorList>
    </citation>
    <scope>NUCLEOTIDE SEQUENCE</scope>
    <source>
        <strain evidence="2">CBS 958.72</strain>
    </source>
</reference>
<dbReference type="AlphaFoldDB" id="A0AAE0KCH8"/>
<feature type="compositionally biased region" description="Polar residues" evidence="1">
    <location>
        <begin position="364"/>
        <end position="374"/>
    </location>
</feature>
<feature type="compositionally biased region" description="Polar residues" evidence="1">
    <location>
        <begin position="387"/>
        <end position="399"/>
    </location>
</feature>
<gene>
    <name evidence="2" type="ORF">B0T24DRAFT_679421</name>
</gene>
<feature type="compositionally biased region" description="Basic and acidic residues" evidence="1">
    <location>
        <begin position="1065"/>
        <end position="1079"/>
    </location>
</feature>
<feature type="region of interest" description="Disordered" evidence="1">
    <location>
        <begin position="337"/>
        <end position="399"/>
    </location>
</feature>